<comment type="similarity">
    <text evidence="10">Belongs to the NqrB/RnfD family.</text>
</comment>
<comment type="subcellular location">
    <subcellularLocation>
        <location evidence="10">Cell inner membrane</location>
        <topology evidence="10">Multi-pass membrane protein</topology>
    </subcellularLocation>
</comment>
<evidence type="ECO:0000256" key="2">
    <source>
        <dbReference type="ARBA" id="ARBA00022553"/>
    </source>
</evidence>
<dbReference type="EC" id="7.-.-.-" evidence="10"/>
<evidence type="ECO:0000256" key="6">
    <source>
        <dbReference type="ARBA" id="ARBA00022967"/>
    </source>
</evidence>
<organism evidence="11 12">
    <name type="scientific">Formivibrio citricus</name>
    <dbReference type="NCBI Taxonomy" id="83765"/>
    <lineage>
        <taxon>Bacteria</taxon>
        <taxon>Pseudomonadati</taxon>
        <taxon>Pseudomonadota</taxon>
        <taxon>Betaproteobacteria</taxon>
        <taxon>Neisseriales</taxon>
        <taxon>Chitinibacteraceae</taxon>
        <taxon>Formivibrio</taxon>
    </lineage>
</organism>
<keyword evidence="12" id="KW-1185">Reference proteome</keyword>
<keyword evidence="9 10" id="KW-0472">Membrane</keyword>
<evidence type="ECO:0000256" key="9">
    <source>
        <dbReference type="ARBA" id="ARBA00023136"/>
    </source>
</evidence>
<dbReference type="GO" id="GO:0022900">
    <property type="term" value="P:electron transport chain"/>
    <property type="evidence" value="ECO:0007669"/>
    <property type="project" value="UniProtKB-UniRule"/>
</dbReference>
<dbReference type="NCBIfam" id="TIGR01946">
    <property type="entry name" value="rnfD"/>
    <property type="match status" value="1"/>
</dbReference>
<keyword evidence="8 10" id="KW-1133">Transmembrane helix</keyword>
<feature type="transmembrane region" description="Helical" evidence="10">
    <location>
        <begin position="238"/>
        <end position="254"/>
    </location>
</feature>
<dbReference type="Pfam" id="PF03116">
    <property type="entry name" value="NQR2_RnfD_RnfE"/>
    <property type="match status" value="1"/>
</dbReference>
<evidence type="ECO:0000256" key="5">
    <source>
        <dbReference type="ARBA" id="ARBA00022692"/>
    </source>
</evidence>
<comment type="function">
    <text evidence="10">Part of a membrane-bound complex that couples electron transfer with translocation of ions across the membrane.</text>
</comment>
<dbReference type="PANTHER" id="PTHR30578:SF0">
    <property type="entry name" value="ION-TRANSLOCATING OXIDOREDUCTASE COMPLEX SUBUNIT D"/>
    <property type="match status" value="1"/>
</dbReference>
<evidence type="ECO:0000256" key="7">
    <source>
        <dbReference type="ARBA" id="ARBA00022982"/>
    </source>
</evidence>
<evidence type="ECO:0000256" key="3">
    <source>
        <dbReference type="ARBA" id="ARBA00022630"/>
    </source>
</evidence>
<name>A0A1I4YXP0_9NEIS</name>
<comment type="cofactor">
    <cofactor evidence="10">
        <name>FMN</name>
        <dbReference type="ChEBI" id="CHEBI:58210"/>
    </cofactor>
</comment>
<proteinExistence type="inferred from homology"/>
<dbReference type="GO" id="GO:0055085">
    <property type="term" value="P:transmembrane transport"/>
    <property type="evidence" value="ECO:0007669"/>
    <property type="project" value="InterPro"/>
</dbReference>
<feature type="transmembrane region" description="Helical" evidence="10">
    <location>
        <begin position="316"/>
        <end position="333"/>
    </location>
</feature>
<evidence type="ECO:0000313" key="12">
    <source>
        <dbReference type="Proteomes" id="UP000242869"/>
    </source>
</evidence>
<feature type="transmembrane region" description="Helical" evidence="10">
    <location>
        <begin position="92"/>
        <end position="112"/>
    </location>
</feature>
<feature type="transmembrane region" description="Helical" evidence="10">
    <location>
        <begin position="124"/>
        <end position="142"/>
    </location>
</feature>
<dbReference type="STRING" id="83765.SAMN05660284_01442"/>
<comment type="subunit">
    <text evidence="10">The complex is composed of six subunits: RnfA, RnfB, RnfC, RnfD, RnfE and RnfG.</text>
</comment>
<evidence type="ECO:0000256" key="8">
    <source>
        <dbReference type="ARBA" id="ARBA00022989"/>
    </source>
</evidence>
<accession>A0A1I4YXP0</accession>
<keyword evidence="4 10" id="KW-0288">FMN</keyword>
<evidence type="ECO:0000256" key="4">
    <source>
        <dbReference type="ARBA" id="ARBA00022643"/>
    </source>
</evidence>
<sequence length="352" mass="37498">MISSPHAPHARAVGSIGEIMHKVMLALVPATLFSFWTFGWPAFWLWLVTMLSAAGWEAVCIKLAGKNVATKLRDESALLTGWLLALSLPPWAPWWIGVVGSFIAIVLAKQVFGGLGQNPFNPAMVARVALLISFPVPMTQWVQALPLSPASVGFWQGLQITFGGLPVVDGVASASVLGGIKTELARIGHLPGLDGLFTAWQSGIGLRAGSLGESSALLILLGGLWLMRHHIIGWRTPVGMLAGVAVPAVFFWLLDSAHYASPLVHLLSGGLWLGAFFIATDPVSSPTTRTGQLIYGIGCGALTYIIRTWGGYPEGVAFAVLLMNAITPLLGRVTTPRIYGRTRDGNPLEVKP</sequence>
<dbReference type="HAMAP" id="MF_00462">
    <property type="entry name" value="RsxD_RnfD"/>
    <property type="match status" value="1"/>
</dbReference>
<feature type="transmembrane region" description="Helical" evidence="10">
    <location>
        <begin position="23"/>
        <end position="47"/>
    </location>
</feature>
<keyword evidence="6 10" id="KW-1278">Translocase</keyword>
<evidence type="ECO:0000256" key="10">
    <source>
        <dbReference type="HAMAP-Rule" id="MF_00462"/>
    </source>
</evidence>
<dbReference type="InterPro" id="IPR011303">
    <property type="entry name" value="RnfD_bac"/>
</dbReference>
<feature type="transmembrane region" description="Helical" evidence="10">
    <location>
        <begin position="292"/>
        <end position="310"/>
    </location>
</feature>
<keyword evidence="7 10" id="KW-0249">Electron transport</keyword>
<dbReference type="InterPro" id="IPR004338">
    <property type="entry name" value="NqrB/RnfD"/>
</dbReference>
<dbReference type="Proteomes" id="UP000242869">
    <property type="component" value="Unassembled WGS sequence"/>
</dbReference>
<feature type="modified residue" description="FMN phosphoryl threonine" evidence="10">
    <location>
        <position position="182"/>
    </location>
</feature>
<dbReference type="PANTHER" id="PTHR30578">
    <property type="entry name" value="ELECTRON TRANSPORT COMPLEX PROTEIN RNFD"/>
    <property type="match status" value="1"/>
</dbReference>
<keyword evidence="3 10" id="KW-0285">Flavoprotein</keyword>
<evidence type="ECO:0000313" key="11">
    <source>
        <dbReference type="EMBL" id="SFN42410.1"/>
    </source>
</evidence>
<dbReference type="GO" id="GO:0005886">
    <property type="term" value="C:plasma membrane"/>
    <property type="evidence" value="ECO:0007669"/>
    <property type="project" value="UniProtKB-SubCell"/>
</dbReference>
<gene>
    <name evidence="10" type="primary">rnfD</name>
    <name evidence="11" type="ORF">SAMN05660284_01442</name>
</gene>
<dbReference type="RefSeq" id="WP_218142658.1">
    <property type="nucleotide sequence ID" value="NZ_FOVE01000009.1"/>
</dbReference>
<reference evidence="12" key="1">
    <citation type="submission" date="2016-10" db="EMBL/GenBank/DDBJ databases">
        <authorList>
            <person name="Varghese N."/>
            <person name="Submissions S."/>
        </authorList>
    </citation>
    <scope>NUCLEOTIDE SEQUENCE [LARGE SCALE GENOMIC DNA]</scope>
    <source>
        <strain evidence="12">DSM 6150</strain>
    </source>
</reference>
<feature type="transmembrane region" description="Helical" evidence="10">
    <location>
        <begin position="204"/>
        <end position="226"/>
    </location>
</feature>
<keyword evidence="10" id="KW-1003">Cell membrane</keyword>
<feature type="transmembrane region" description="Helical" evidence="10">
    <location>
        <begin position="260"/>
        <end position="280"/>
    </location>
</feature>
<keyword evidence="5 10" id="KW-0812">Transmembrane</keyword>
<evidence type="ECO:0000256" key="1">
    <source>
        <dbReference type="ARBA" id="ARBA00022448"/>
    </source>
</evidence>
<keyword evidence="10" id="KW-0997">Cell inner membrane</keyword>
<protein>
    <recommendedName>
        <fullName evidence="10">Ion-translocating oxidoreductase complex subunit D</fullName>
        <ecNumber evidence="10">7.-.-.-</ecNumber>
    </recommendedName>
    <alternativeName>
        <fullName evidence="10">Rnf electron transport complex subunit D</fullName>
    </alternativeName>
</protein>
<keyword evidence="2 10" id="KW-0597">Phosphoprotein</keyword>
<keyword evidence="1 10" id="KW-0813">Transport</keyword>
<dbReference type="EMBL" id="FOVE01000009">
    <property type="protein sequence ID" value="SFN42410.1"/>
    <property type="molecule type" value="Genomic_DNA"/>
</dbReference>
<dbReference type="AlphaFoldDB" id="A0A1I4YXP0"/>